<comment type="caution">
    <text evidence="1">The sequence shown here is derived from an EMBL/GenBank/DDBJ whole genome shotgun (WGS) entry which is preliminary data.</text>
</comment>
<protein>
    <submittedName>
        <fullName evidence="1">Uncharacterized protein</fullName>
    </submittedName>
</protein>
<dbReference type="Gene3D" id="1.10.533.10">
    <property type="entry name" value="Death Domain, Fas"/>
    <property type="match status" value="1"/>
</dbReference>
<proteinExistence type="predicted"/>
<dbReference type="Proteomes" id="UP000225706">
    <property type="component" value="Unassembled WGS sequence"/>
</dbReference>
<dbReference type="AlphaFoldDB" id="A0A2B4RP99"/>
<reference evidence="2" key="1">
    <citation type="journal article" date="2017" name="bioRxiv">
        <title>Comparative analysis of the genomes of Stylophora pistillata and Acropora digitifera provides evidence for extensive differences between species of corals.</title>
        <authorList>
            <person name="Voolstra C.R."/>
            <person name="Li Y."/>
            <person name="Liew Y.J."/>
            <person name="Baumgarten S."/>
            <person name="Zoccola D."/>
            <person name="Flot J.-F."/>
            <person name="Tambutte S."/>
            <person name="Allemand D."/>
            <person name="Aranda M."/>
        </authorList>
    </citation>
    <scope>NUCLEOTIDE SEQUENCE [LARGE SCALE GENOMIC DNA]</scope>
</reference>
<dbReference type="InterPro" id="IPR011029">
    <property type="entry name" value="DEATH-like_dom_sf"/>
</dbReference>
<dbReference type="OrthoDB" id="5988886at2759"/>
<accession>A0A2B4RP99</accession>
<dbReference type="EMBL" id="LSMT01000360">
    <property type="protein sequence ID" value="PFX19431.1"/>
    <property type="molecule type" value="Genomic_DNA"/>
</dbReference>
<gene>
    <name evidence="1" type="ORF">AWC38_SpisGene16160</name>
</gene>
<evidence type="ECO:0000313" key="1">
    <source>
        <dbReference type="EMBL" id="PFX19431.1"/>
    </source>
</evidence>
<organism evidence="1 2">
    <name type="scientific">Stylophora pistillata</name>
    <name type="common">Smooth cauliflower coral</name>
    <dbReference type="NCBI Taxonomy" id="50429"/>
    <lineage>
        <taxon>Eukaryota</taxon>
        <taxon>Metazoa</taxon>
        <taxon>Cnidaria</taxon>
        <taxon>Anthozoa</taxon>
        <taxon>Hexacorallia</taxon>
        <taxon>Scleractinia</taxon>
        <taxon>Astrocoeniina</taxon>
        <taxon>Pocilloporidae</taxon>
        <taxon>Stylophora</taxon>
    </lineage>
</organism>
<keyword evidence="2" id="KW-1185">Reference proteome</keyword>
<evidence type="ECO:0000313" key="2">
    <source>
        <dbReference type="Proteomes" id="UP000225706"/>
    </source>
</evidence>
<dbReference type="SUPFAM" id="SSF47986">
    <property type="entry name" value="DEATH domain"/>
    <property type="match status" value="1"/>
</dbReference>
<sequence length="728" mass="79034">MTALRHTCYLDTRNNRRKEEQWSLGVCRIRRKETSQRRAVTRGCGFLVKNLIIPDPARSCNLSYPYCLITTIQVIDVGDSLEYYYLEFQKLHKKLKTVPLQGIADVEYVHRTCNVVFMRITPSGKYPANKESLFTYRPFGVTNGNVNERNSNDLLCVFVEDKDKSFDVIDLRIQRKVEQNSDRIYFQISEDNENFTTYNELTRNINRKPYGGVILRRQENQVDKYIADGCLDFTNDSSRSLSPVFFPPPYTDTSQDGPQILNGTSSGDGAFEAVHLSHEAPFSNTIVTTAPASPPTPGTSTATVTTTTTTSVTVAPALALDSAVDITVTVTPAPVPAAAPCSTPTTVPTTAIVAAVPALSSVSANAIVTTAPSSTPVSVTAGSMPNTVPSTMMGTAAPALASVSAAAITATVTAAPTPTPVSAVATSSTTVTAPTTLTVTAASDLAAVMTVTAVGTTAITGASASTTITTDTVATTSAGIPAILVTATGPRVAVAPQIMEEENTDIGDLTQVRTPTQVEAGNGHENFLVSEILVLPQYKVLYDKLVRSLDNRANLCIANWEHLACAMEAPKLVRLKCKLSTNYSHTEMLLEVLAVRENKEVVTVKDLIAALKSIGRNDIVRMITKVHCDAKSSTESLRDFKDSSSNHDLLEGIITQLDDKTLSGIKIHWKHLGSQFQISLEKLEVIEFCAPYNPTKSLMEYLLVNEEDLTMRTFFEKVRQKFKRLDVV</sequence>
<name>A0A2B4RP99_STYPI</name>